<feature type="transmembrane region" description="Helical" evidence="7">
    <location>
        <begin position="214"/>
        <end position="236"/>
    </location>
</feature>
<dbReference type="PANTHER" id="PTHR19444">
    <property type="entry name" value="UNC-93 RELATED"/>
    <property type="match status" value="1"/>
</dbReference>
<dbReference type="InterPro" id="IPR036259">
    <property type="entry name" value="MFS_trans_sf"/>
</dbReference>
<dbReference type="InParanoid" id="E4XH32"/>
<evidence type="ECO:0000256" key="6">
    <source>
        <dbReference type="ARBA" id="ARBA00040854"/>
    </source>
</evidence>
<evidence type="ECO:0000256" key="1">
    <source>
        <dbReference type="ARBA" id="ARBA00004141"/>
    </source>
</evidence>
<name>E4XH32_OIKDI</name>
<evidence type="ECO:0000313" key="8">
    <source>
        <dbReference type="EMBL" id="CBY09980.1"/>
    </source>
</evidence>
<feature type="transmembrane region" description="Helical" evidence="7">
    <location>
        <begin position="296"/>
        <end position="323"/>
    </location>
</feature>
<dbReference type="GO" id="GO:0016020">
    <property type="term" value="C:membrane"/>
    <property type="evidence" value="ECO:0007669"/>
    <property type="project" value="UniProtKB-SubCell"/>
</dbReference>
<protein>
    <recommendedName>
        <fullName evidence="6">Protein unc-93 homolog A</fullName>
    </recommendedName>
</protein>
<feature type="transmembrane region" description="Helical" evidence="7">
    <location>
        <begin position="12"/>
        <end position="33"/>
    </location>
</feature>
<dbReference type="InterPro" id="IPR010291">
    <property type="entry name" value="Ion_channel_UNC-93"/>
</dbReference>
<feature type="transmembrane region" description="Helical" evidence="7">
    <location>
        <begin position="272"/>
        <end position="290"/>
    </location>
</feature>
<feature type="transmembrane region" description="Helical" evidence="7">
    <location>
        <begin position="424"/>
        <end position="441"/>
    </location>
</feature>
<gene>
    <name evidence="8" type="ORF">GSOID_T00010798001</name>
</gene>
<feature type="transmembrane region" description="Helical" evidence="7">
    <location>
        <begin position="360"/>
        <end position="377"/>
    </location>
</feature>
<dbReference type="Proteomes" id="UP000001307">
    <property type="component" value="Unassembled WGS sequence"/>
</dbReference>
<dbReference type="SUPFAM" id="SSF103473">
    <property type="entry name" value="MFS general substrate transporter"/>
    <property type="match status" value="1"/>
</dbReference>
<evidence type="ECO:0000256" key="5">
    <source>
        <dbReference type="ARBA" id="ARBA00023136"/>
    </source>
</evidence>
<reference evidence="8" key="1">
    <citation type="journal article" date="2010" name="Science">
        <title>Plasticity of animal genome architecture unmasked by rapid evolution of a pelagic tunicate.</title>
        <authorList>
            <person name="Denoeud F."/>
            <person name="Henriet S."/>
            <person name="Mungpakdee S."/>
            <person name="Aury J.M."/>
            <person name="Da Silva C."/>
            <person name="Brinkmann H."/>
            <person name="Mikhaleva J."/>
            <person name="Olsen L.C."/>
            <person name="Jubin C."/>
            <person name="Canestro C."/>
            <person name="Bouquet J.M."/>
            <person name="Danks G."/>
            <person name="Poulain J."/>
            <person name="Campsteijn C."/>
            <person name="Adamski M."/>
            <person name="Cross I."/>
            <person name="Yadetie F."/>
            <person name="Muffato M."/>
            <person name="Louis A."/>
            <person name="Butcher S."/>
            <person name="Tsagkogeorga G."/>
            <person name="Konrad A."/>
            <person name="Singh S."/>
            <person name="Jensen M.F."/>
            <person name="Cong E.H."/>
            <person name="Eikeseth-Otteraa H."/>
            <person name="Noel B."/>
            <person name="Anthouard V."/>
            <person name="Porcel B.M."/>
            <person name="Kachouri-Lafond R."/>
            <person name="Nishino A."/>
            <person name="Ugolini M."/>
            <person name="Chourrout P."/>
            <person name="Nishida H."/>
            <person name="Aasland R."/>
            <person name="Huzurbazar S."/>
            <person name="Westhof E."/>
            <person name="Delsuc F."/>
            <person name="Lehrach H."/>
            <person name="Reinhardt R."/>
            <person name="Weissenbach J."/>
            <person name="Roy S.W."/>
            <person name="Artiguenave F."/>
            <person name="Postlethwait J.H."/>
            <person name="Manak J.R."/>
            <person name="Thompson E.M."/>
            <person name="Jaillon O."/>
            <person name="Du Pasquier L."/>
            <person name="Boudinot P."/>
            <person name="Liberles D.A."/>
            <person name="Volff J.N."/>
            <person name="Philippe H."/>
            <person name="Lenhard B."/>
            <person name="Roest Crollius H."/>
            <person name="Wincker P."/>
            <person name="Chourrout D."/>
        </authorList>
    </citation>
    <scope>NUCLEOTIDE SEQUENCE [LARGE SCALE GENOMIC DNA]</scope>
</reference>
<evidence type="ECO:0000256" key="2">
    <source>
        <dbReference type="ARBA" id="ARBA00009172"/>
    </source>
</evidence>
<dbReference type="Pfam" id="PF05978">
    <property type="entry name" value="UNC-93"/>
    <property type="match status" value="1"/>
</dbReference>
<keyword evidence="5 7" id="KW-0472">Membrane</keyword>
<feature type="transmembrane region" description="Helical" evidence="7">
    <location>
        <begin position="39"/>
        <end position="62"/>
    </location>
</feature>
<keyword evidence="4 7" id="KW-1133">Transmembrane helix</keyword>
<dbReference type="EMBL" id="FN653050">
    <property type="protein sequence ID" value="CBY09980.1"/>
    <property type="molecule type" value="Genomic_DNA"/>
</dbReference>
<dbReference type="AlphaFoldDB" id="E4XH32"/>
<proteinExistence type="inferred from homology"/>
<feature type="transmembrane region" description="Helical" evidence="7">
    <location>
        <begin position="335"/>
        <end position="354"/>
    </location>
</feature>
<evidence type="ECO:0000256" key="4">
    <source>
        <dbReference type="ARBA" id="ARBA00022989"/>
    </source>
</evidence>
<evidence type="ECO:0000313" key="9">
    <source>
        <dbReference type="Proteomes" id="UP000001307"/>
    </source>
</evidence>
<comment type="subcellular location">
    <subcellularLocation>
        <location evidence="1">Membrane</location>
        <topology evidence="1">Multi-pass membrane protein</topology>
    </subcellularLocation>
</comment>
<sequence>MTMFDSKPHRYPATFWCFTFGFLLNNCAFSVLMQLQSSINPYLGSISISFSHVSSMLVCLFVQPILFKTTSPRFQFAISSFGYLAFALANFYPVWYVMLPAAVCLGFATGIAWSSATYFVTVLATDHDFASDDLFSVFTGVVQFSSIAGNLAAVGIVKKFLQDPSTLELDAQEFTQLIDGGGAAEIDVNIEQCVSHNPIAGHGSSHRVLSKEGIMVLSGGCALITVLAILLLFFGLGGRYASRLDKTSKPGLKTIVHSLKGMIKQSKNRNQLLIAPMTIYSATVLCFIMSDITRHVITPCMGVGAVPFLMITYGIGISSGCFLTSHLLRIFAVKSLMIVAGSLDAICFCFLFYWRGVNSLPISIVLCIGLGFTAGIFESGMPSIYAKLFPETSEAAFAWWNTLFNIGAIFIFGWSSFFSLHLKLLILLLLLALSLASLYQVDFEAAEKQRKTVQNSKQEEILGQVDAP</sequence>
<dbReference type="OrthoDB" id="78663at2759"/>
<evidence type="ECO:0000256" key="3">
    <source>
        <dbReference type="ARBA" id="ARBA00022692"/>
    </source>
</evidence>
<feature type="transmembrane region" description="Helical" evidence="7">
    <location>
        <begin position="134"/>
        <end position="157"/>
    </location>
</feature>
<feature type="transmembrane region" description="Helical" evidence="7">
    <location>
        <begin position="398"/>
        <end position="418"/>
    </location>
</feature>
<dbReference type="PANTHER" id="PTHR19444:SF13">
    <property type="entry name" value="PROTEIN UNC-93 HOMOLOG A"/>
    <property type="match status" value="1"/>
</dbReference>
<feature type="transmembrane region" description="Helical" evidence="7">
    <location>
        <begin position="98"/>
        <end position="122"/>
    </location>
</feature>
<accession>E4XH32</accession>
<evidence type="ECO:0000256" key="7">
    <source>
        <dbReference type="SAM" id="Phobius"/>
    </source>
</evidence>
<keyword evidence="9" id="KW-1185">Reference proteome</keyword>
<keyword evidence="3 7" id="KW-0812">Transmembrane</keyword>
<organism evidence="8">
    <name type="scientific">Oikopleura dioica</name>
    <name type="common">Tunicate</name>
    <dbReference type="NCBI Taxonomy" id="34765"/>
    <lineage>
        <taxon>Eukaryota</taxon>
        <taxon>Metazoa</taxon>
        <taxon>Chordata</taxon>
        <taxon>Tunicata</taxon>
        <taxon>Appendicularia</taxon>
        <taxon>Copelata</taxon>
        <taxon>Oikopleuridae</taxon>
        <taxon>Oikopleura</taxon>
    </lineage>
</organism>
<dbReference type="InterPro" id="IPR051951">
    <property type="entry name" value="UNC-93_regulatory"/>
</dbReference>
<comment type="similarity">
    <text evidence="2">Belongs to the unc-93 family.</text>
</comment>
<dbReference type="Gene3D" id="1.20.1250.20">
    <property type="entry name" value="MFS general substrate transporter like domains"/>
    <property type="match status" value="1"/>
</dbReference>
<feature type="transmembrane region" description="Helical" evidence="7">
    <location>
        <begin position="74"/>
        <end position="92"/>
    </location>
</feature>